<keyword evidence="5 6" id="KW-0472">Membrane</keyword>
<evidence type="ECO:0000313" key="8">
    <source>
        <dbReference type="Proteomes" id="UP001432059"/>
    </source>
</evidence>
<feature type="transmembrane region" description="Helical" evidence="6">
    <location>
        <begin position="66"/>
        <end position="88"/>
    </location>
</feature>
<evidence type="ECO:0000256" key="6">
    <source>
        <dbReference type="SAM" id="Phobius"/>
    </source>
</evidence>
<evidence type="ECO:0000256" key="4">
    <source>
        <dbReference type="ARBA" id="ARBA00022989"/>
    </source>
</evidence>
<dbReference type="KEGG" id="bpor:BPO_1669"/>
<name>A0AAU0F8K2_9FLAO</name>
<proteinExistence type="inferred from homology"/>
<evidence type="ECO:0000256" key="3">
    <source>
        <dbReference type="ARBA" id="ARBA00022692"/>
    </source>
</evidence>
<feature type="transmembrane region" description="Helical" evidence="6">
    <location>
        <begin position="36"/>
        <end position="54"/>
    </location>
</feature>
<feature type="transmembrane region" description="Helical" evidence="6">
    <location>
        <begin position="197"/>
        <end position="215"/>
    </location>
</feature>
<accession>A0AAU0F8K2</accession>
<reference evidence="7" key="1">
    <citation type="submission" date="2023-10" db="EMBL/GenBank/DDBJ databases">
        <title>Characterization and whole genome sequencing of a novel strain of Bergeyella porcorum QD2021 isolated from pig.</title>
        <authorList>
            <person name="Liu G."/>
            <person name="Chen C."/>
            <person name="Han X."/>
        </authorList>
    </citation>
    <scope>NUCLEOTIDE SEQUENCE</scope>
    <source>
        <strain evidence="7">QD2021</strain>
    </source>
</reference>
<dbReference type="Pfam" id="PF01594">
    <property type="entry name" value="AI-2E_transport"/>
    <property type="match status" value="1"/>
</dbReference>
<dbReference type="EMBL" id="CP136426">
    <property type="protein sequence ID" value="WOC52316.1"/>
    <property type="molecule type" value="Genomic_DNA"/>
</dbReference>
<dbReference type="AlphaFoldDB" id="A0AAU0F8K2"/>
<dbReference type="InterPro" id="IPR002549">
    <property type="entry name" value="AI-2E-like"/>
</dbReference>
<evidence type="ECO:0000313" key="7">
    <source>
        <dbReference type="EMBL" id="WOC52316.1"/>
    </source>
</evidence>
<evidence type="ECO:0000256" key="2">
    <source>
        <dbReference type="ARBA" id="ARBA00009773"/>
    </source>
</evidence>
<keyword evidence="4 6" id="KW-1133">Transmembrane helix</keyword>
<comment type="subcellular location">
    <subcellularLocation>
        <location evidence="1">Membrane</location>
        <topology evidence="1">Multi-pass membrane protein</topology>
    </subcellularLocation>
</comment>
<organism evidence="7 8">
    <name type="scientific">Bergeyella porcorum</name>
    <dbReference type="NCBI Taxonomy" id="1735111"/>
    <lineage>
        <taxon>Bacteria</taxon>
        <taxon>Pseudomonadati</taxon>
        <taxon>Bacteroidota</taxon>
        <taxon>Flavobacteriia</taxon>
        <taxon>Flavobacteriales</taxon>
        <taxon>Weeksellaceae</taxon>
        <taxon>Bergeyella</taxon>
    </lineage>
</organism>
<sequence length="216" mass="24361">MPNRYDQISGNKIKQVFLILTITAFVGLIVYNLSLFVPSVLGALTLYIVCRNFNFYLQEERNWKPALASLFIILICIVVLIIPVYLLGDMLIAKLGNSQAYMEKFNAFLDKIHSYIYSKTNFDILSKENLNSLKTTITKFSTSALSGTFNTLSVILSMFFMLYFMFEKPRFFERLVATAVPLKKANTKLIGEKFRKLVIANAVGIPVVALGQGLVA</sequence>
<comment type="similarity">
    <text evidence="2">Belongs to the autoinducer-2 exporter (AI-2E) (TC 2.A.86) family.</text>
</comment>
<keyword evidence="3 6" id="KW-0812">Transmembrane</keyword>
<keyword evidence="8" id="KW-1185">Reference proteome</keyword>
<dbReference type="Proteomes" id="UP001432059">
    <property type="component" value="Chromosome"/>
</dbReference>
<evidence type="ECO:0000256" key="5">
    <source>
        <dbReference type="ARBA" id="ARBA00023136"/>
    </source>
</evidence>
<gene>
    <name evidence="7" type="ORF">BPO_1669</name>
</gene>
<protein>
    <submittedName>
        <fullName evidence="7">AI-2E family transporter</fullName>
    </submittedName>
</protein>
<dbReference type="GO" id="GO:0016020">
    <property type="term" value="C:membrane"/>
    <property type="evidence" value="ECO:0007669"/>
    <property type="project" value="UniProtKB-SubCell"/>
</dbReference>
<evidence type="ECO:0000256" key="1">
    <source>
        <dbReference type="ARBA" id="ARBA00004141"/>
    </source>
</evidence>
<feature type="transmembrane region" description="Helical" evidence="6">
    <location>
        <begin position="148"/>
        <end position="166"/>
    </location>
</feature>